<dbReference type="OrthoDB" id="4196288at2"/>
<gene>
    <name evidence="1" type="ORF">FB563_2518</name>
</gene>
<reference evidence="1 2" key="1">
    <citation type="submission" date="2019-06" db="EMBL/GenBank/DDBJ databases">
        <title>Sequencing the genomes of 1000 actinobacteria strains.</title>
        <authorList>
            <person name="Klenk H.-P."/>
        </authorList>
    </citation>
    <scope>NUCLEOTIDE SEQUENCE [LARGE SCALE GENOMIC DNA]</scope>
    <source>
        <strain evidence="1 2">DSM 41929</strain>
    </source>
</reference>
<organism evidence="1 2">
    <name type="scientific">Streptomyces puniciscabiei</name>
    <dbReference type="NCBI Taxonomy" id="164348"/>
    <lineage>
        <taxon>Bacteria</taxon>
        <taxon>Bacillati</taxon>
        <taxon>Actinomycetota</taxon>
        <taxon>Actinomycetes</taxon>
        <taxon>Kitasatosporales</taxon>
        <taxon>Streptomycetaceae</taxon>
        <taxon>Streptomyces</taxon>
    </lineage>
</organism>
<protein>
    <submittedName>
        <fullName evidence="1">Uncharacterized protein</fullName>
    </submittedName>
</protein>
<keyword evidence="2" id="KW-1185">Reference proteome</keyword>
<comment type="caution">
    <text evidence="1">The sequence shown here is derived from an EMBL/GenBank/DDBJ whole genome shotgun (WGS) entry which is preliminary data.</text>
</comment>
<evidence type="ECO:0000313" key="2">
    <source>
        <dbReference type="Proteomes" id="UP000318103"/>
    </source>
</evidence>
<dbReference type="AlphaFoldDB" id="A0A542UEN3"/>
<dbReference type="RefSeq" id="WP_055704534.1">
    <property type="nucleotide sequence ID" value="NZ_JBPJFI010000001.1"/>
</dbReference>
<evidence type="ECO:0000313" key="1">
    <source>
        <dbReference type="EMBL" id="TQK97543.1"/>
    </source>
</evidence>
<dbReference type="EMBL" id="VFNX01000001">
    <property type="protein sequence ID" value="TQK97543.1"/>
    <property type="molecule type" value="Genomic_DNA"/>
</dbReference>
<proteinExistence type="predicted"/>
<accession>A0A542UEN3</accession>
<name>A0A542UEN3_9ACTN</name>
<dbReference type="Proteomes" id="UP000318103">
    <property type="component" value="Unassembled WGS sequence"/>
</dbReference>
<sequence length="216" mass="23409">MIPVVDIEVDPSFPANVALGLPPEDEIDEEGYGFFRGVWDIGDVSHEEAVAMVKEERHLSNLVDRAALTHVDFEAIANALESNDPDSLPAGFVAEHPESEIVELVGDGYTAEPLLGSLELGVAGLSYALTSIGCFTAASCRSHLSDHSWSPRPVVYFAAERPTVHWLTPLVRDTGCGFDDGSSHGRLLIVEAPSITNFMDLASRILGQVERQSPRR</sequence>